<protein>
    <submittedName>
        <fullName evidence="1">Uncharacterized protein</fullName>
    </submittedName>
</protein>
<organism evidence="1 2">
    <name type="scientific">Caerostris extrusa</name>
    <name type="common">Bark spider</name>
    <name type="synonym">Caerostris bankana</name>
    <dbReference type="NCBI Taxonomy" id="172846"/>
    <lineage>
        <taxon>Eukaryota</taxon>
        <taxon>Metazoa</taxon>
        <taxon>Ecdysozoa</taxon>
        <taxon>Arthropoda</taxon>
        <taxon>Chelicerata</taxon>
        <taxon>Arachnida</taxon>
        <taxon>Araneae</taxon>
        <taxon>Araneomorphae</taxon>
        <taxon>Entelegynae</taxon>
        <taxon>Araneoidea</taxon>
        <taxon>Araneidae</taxon>
        <taxon>Caerostris</taxon>
    </lineage>
</organism>
<dbReference type="AlphaFoldDB" id="A0AAV4RSC4"/>
<accession>A0AAV4RSC4</accession>
<evidence type="ECO:0000313" key="1">
    <source>
        <dbReference type="EMBL" id="GIY24484.1"/>
    </source>
</evidence>
<feature type="non-terminal residue" evidence="1">
    <location>
        <position position="1"/>
    </location>
</feature>
<gene>
    <name evidence="1" type="ORF">CEXT_702001</name>
</gene>
<evidence type="ECO:0000313" key="2">
    <source>
        <dbReference type="Proteomes" id="UP001054945"/>
    </source>
</evidence>
<sequence>KESFGIIFIEFDVHFCRNKECIMERSYFFWHLG</sequence>
<proteinExistence type="predicted"/>
<name>A0AAV4RSC4_CAEEX</name>
<comment type="caution">
    <text evidence="1">The sequence shown here is derived from an EMBL/GenBank/DDBJ whole genome shotgun (WGS) entry which is preliminary data.</text>
</comment>
<dbReference type="Proteomes" id="UP001054945">
    <property type="component" value="Unassembled WGS sequence"/>
</dbReference>
<dbReference type="EMBL" id="BPLR01008415">
    <property type="protein sequence ID" value="GIY24484.1"/>
    <property type="molecule type" value="Genomic_DNA"/>
</dbReference>
<keyword evidence="2" id="KW-1185">Reference proteome</keyword>
<reference evidence="1 2" key="1">
    <citation type="submission" date="2021-06" db="EMBL/GenBank/DDBJ databases">
        <title>Caerostris extrusa draft genome.</title>
        <authorList>
            <person name="Kono N."/>
            <person name="Arakawa K."/>
        </authorList>
    </citation>
    <scope>NUCLEOTIDE SEQUENCE [LARGE SCALE GENOMIC DNA]</scope>
</reference>